<dbReference type="PANTHER" id="PTHR41259:SF1">
    <property type="entry name" value="DOUBLE-STRAND BREAK REPAIR RAD50 ATPASE, PUTATIVE-RELATED"/>
    <property type="match status" value="1"/>
</dbReference>
<evidence type="ECO:0000313" key="2">
    <source>
        <dbReference type="EMBL" id="KKB62207.1"/>
    </source>
</evidence>
<protein>
    <submittedName>
        <fullName evidence="2">GTP-binding protein</fullName>
    </submittedName>
</protein>
<dbReference type="InterPro" id="IPR027417">
    <property type="entry name" value="P-loop_NTPase"/>
</dbReference>
<evidence type="ECO:0000313" key="3">
    <source>
        <dbReference type="Proteomes" id="UP000033618"/>
    </source>
</evidence>
<evidence type="ECO:0000256" key="1">
    <source>
        <dbReference type="SAM" id="Coils"/>
    </source>
</evidence>
<proteinExistence type="predicted"/>
<feature type="non-terminal residue" evidence="2">
    <location>
        <position position="1"/>
    </location>
</feature>
<keyword evidence="1" id="KW-0175">Coiled coil</keyword>
<dbReference type="Proteomes" id="UP000033618">
    <property type="component" value="Unassembled WGS sequence"/>
</dbReference>
<reference evidence="2 3" key="1">
    <citation type="submission" date="2015-03" db="EMBL/GenBank/DDBJ databases">
        <title>Draft Genome Sequence of Burkholderia andropogonis type strain ICMP2807, isolated from Sorghum bicolor.</title>
        <authorList>
            <person name="Lopes-Santos L."/>
            <person name="Castro D.B."/>
            <person name="Ottoboni L.M."/>
            <person name="Park D."/>
            <person name="Weirc B.S."/>
            <person name="Destefano S.A."/>
        </authorList>
    </citation>
    <scope>NUCLEOTIDE SEQUENCE [LARGE SCALE GENOMIC DNA]</scope>
    <source>
        <strain evidence="2 3">ICMP2807</strain>
    </source>
</reference>
<organism evidence="2 3">
    <name type="scientific">Robbsia andropogonis</name>
    <dbReference type="NCBI Taxonomy" id="28092"/>
    <lineage>
        <taxon>Bacteria</taxon>
        <taxon>Pseudomonadati</taxon>
        <taxon>Pseudomonadota</taxon>
        <taxon>Betaproteobacteria</taxon>
        <taxon>Burkholderiales</taxon>
        <taxon>Burkholderiaceae</taxon>
        <taxon>Robbsia</taxon>
    </lineage>
</organism>
<dbReference type="EMBL" id="LAQU01000023">
    <property type="protein sequence ID" value="KKB62207.1"/>
    <property type="molecule type" value="Genomic_DNA"/>
</dbReference>
<feature type="coiled-coil region" evidence="1">
    <location>
        <begin position="49"/>
        <end position="83"/>
    </location>
</feature>
<comment type="caution">
    <text evidence="2">The sequence shown here is derived from an EMBL/GenBank/DDBJ whole genome shotgun (WGS) entry which is preliminary data.</text>
</comment>
<sequence length="242" mass="27002">EREIAQARPDILRQDIARFARSAEQHALQHDARGKALLKLEVSLEAAGAQGLDELAADVARALAEAERRRDEMRRRASALDYLLMLLRDKQRALVQRLQAPLQRYLQHYLSLLFPGAALMLDAQMQPVTLVRERYRHIGDAVGDASGVPPGAGDEQADVDALSFGAREQLGVLTRLAYADLLREAGHPTLLMLDDALVHSDEIRLAQMKRALFDAGTRHQILLFTCHPEHWRDLGVTARTLG</sequence>
<name>A0A0F5JY45_9BURK</name>
<dbReference type="AlphaFoldDB" id="A0A0F5JY45"/>
<dbReference type="PATRIC" id="fig|28092.6.peg.4442"/>
<gene>
    <name evidence="2" type="ORF">WM40_18925</name>
</gene>
<dbReference type="PANTHER" id="PTHR41259">
    <property type="entry name" value="DOUBLE-STRAND BREAK REPAIR RAD50 ATPASE, PUTATIVE-RELATED"/>
    <property type="match status" value="1"/>
</dbReference>
<dbReference type="RefSeq" id="WP_046153638.1">
    <property type="nucleotide sequence ID" value="NZ_LAQU01000023.1"/>
</dbReference>
<keyword evidence="3" id="KW-1185">Reference proteome</keyword>
<dbReference type="SUPFAM" id="SSF52540">
    <property type="entry name" value="P-loop containing nucleoside triphosphate hydrolases"/>
    <property type="match status" value="1"/>
</dbReference>
<accession>A0A0F5JY45</accession>
<dbReference type="Gene3D" id="3.40.50.300">
    <property type="entry name" value="P-loop containing nucleotide triphosphate hydrolases"/>
    <property type="match status" value="1"/>
</dbReference>
<dbReference type="STRING" id="28092.WM40_18925"/>